<dbReference type="GO" id="GO:0008168">
    <property type="term" value="F:methyltransferase activity"/>
    <property type="evidence" value="ECO:0007669"/>
    <property type="project" value="UniProtKB-KW"/>
</dbReference>
<organism evidence="1">
    <name type="scientific">Rhizophora mucronata</name>
    <name type="common">Asiatic mangrove</name>
    <dbReference type="NCBI Taxonomy" id="61149"/>
    <lineage>
        <taxon>Eukaryota</taxon>
        <taxon>Viridiplantae</taxon>
        <taxon>Streptophyta</taxon>
        <taxon>Embryophyta</taxon>
        <taxon>Tracheophyta</taxon>
        <taxon>Spermatophyta</taxon>
        <taxon>Magnoliopsida</taxon>
        <taxon>eudicotyledons</taxon>
        <taxon>Gunneridae</taxon>
        <taxon>Pentapetalae</taxon>
        <taxon>rosids</taxon>
        <taxon>fabids</taxon>
        <taxon>Malpighiales</taxon>
        <taxon>Rhizophoraceae</taxon>
        <taxon>Rhizophora</taxon>
    </lineage>
</organism>
<name>A0A2P2LEW2_RHIMU</name>
<proteinExistence type="predicted"/>
<dbReference type="GO" id="GO:0032259">
    <property type="term" value="P:methylation"/>
    <property type="evidence" value="ECO:0007669"/>
    <property type="project" value="UniProtKB-KW"/>
</dbReference>
<keyword evidence="1" id="KW-0808">Transferase</keyword>
<protein>
    <submittedName>
        <fullName evidence="1">Ribulose-1 5 bisphosphate carboxylase/oxygenase large subunit N-methyltransferase</fullName>
    </submittedName>
</protein>
<dbReference type="EMBL" id="GGEC01035995">
    <property type="protein sequence ID" value="MBX16479.1"/>
    <property type="molecule type" value="Transcribed_RNA"/>
</dbReference>
<reference evidence="1" key="1">
    <citation type="submission" date="2018-02" db="EMBL/GenBank/DDBJ databases">
        <title>Rhizophora mucronata_Transcriptome.</title>
        <authorList>
            <person name="Meera S.P."/>
            <person name="Sreeshan A."/>
            <person name="Augustine A."/>
        </authorList>
    </citation>
    <scope>NUCLEOTIDE SEQUENCE</scope>
    <source>
        <tissue evidence="1">Leaf</tissue>
    </source>
</reference>
<evidence type="ECO:0000313" key="1">
    <source>
        <dbReference type="EMBL" id="MBX16479.1"/>
    </source>
</evidence>
<sequence>MEYKTKLSTDHPKIPPTLCSEQHPFLIDFQCLHSLLNQQLPMQSVSVRILTFSLKSEE</sequence>
<accession>A0A2P2LEW2</accession>
<dbReference type="AlphaFoldDB" id="A0A2P2LEW2"/>
<keyword evidence="1" id="KW-0489">Methyltransferase</keyword>